<dbReference type="InterPro" id="IPR011335">
    <property type="entry name" value="Restrct_endonuc-II-like"/>
</dbReference>
<evidence type="ECO:0000313" key="4">
    <source>
        <dbReference type="Proteomes" id="UP000657385"/>
    </source>
</evidence>
<evidence type="ECO:0000259" key="1">
    <source>
        <dbReference type="Pfam" id="PF05685"/>
    </source>
</evidence>
<gene>
    <name evidence="2" type="ORF">I2501_26855</name>
    <name evidence="3" type="ORF">I2501_33115</name>
</gene>
<evidence type="ECO:0000313" key="3">
    <source>
        <dbReference type="EMBL" id="MBF9072866.1"/>
    </source>
</evidence>
<proteinExistence type="predicted"/>
<dbReference type="Pfam" id="PF05685">
    <property type="entry name" value="Uma2"/>
    <property type="match status" value="1"/>
</dbReference>
<dbReference type="CDD" id="cd06260">
    <property type="entry name" value="DUF820-like"/>
    <property type="match status" value="1"/>
</dbReference>
<dbReference type="GO" id="GO:0004519">
    <property type="term" value="F:endonuclease activity"/>
    <property type="evidence" value="ECO:0007669"/>
    <property type="project" value="UniProtKB-KW"/>
</dbReference>
<keyword evidence="4" id="KW-1185">Reference proteome</keyword>
<dbReference type="Gene3D" id="3.90.1570.10">
    <property type="entry name" value="tt1808, chain A"/>
    <property type="match status" value="1"/>
</dbReference>
<sequence>MERALSTALPAWMYPPRESGWEADDLDLLPPDAPRHIELLDGALVFNMSPQRSWHDRVIRRLTAALEGTIPSGWTVEAQMTIKLNRRSRPEPDVIAASVPYTPDRTRFLPEEVALVVEVVSAESEDRDRRYKPVLYADAGIRHFWRIEDESGSPAVHTYELDDTTRAYVATGVHRERLDLPVPFKISVDVADLAR</sequence>
<reference evidence="2" key="1">
    <citation type="submission" date="2020-11" db="EMBL/GenBank/DDBJ databases">
        <title>Isolation and identification of active actinomycetes.</title>
        <authorList>
            <person name="Yu B."/>
        </authorList>
    </citation>
    <scope>NUCLEOTIDE SEQUENCE</scope>
    <source>
        <strain evidence="2">NEAU-YB345</strain>
    </source>
</reference>
<keyword evidence="2" id="KW-0255">Endonuclease</keyword>
<protein>
    <submittedName>
        <fullName evidence="2">Uma2 family endonuclease</fullName>
    </submittedName>
</protein>
<name>A0A931B8W7_9ACTN</name>
<keyword evidence="2" id="KW-0540">Nuclease</keyword>
<dbReference type="EMBL" id="JADPRT010000012">
    <property type="protein sequence ID" value="MBF9071647.1"/>
    <property type="molecule type" value="Genomic_DNA"/>
</dbReference>
<evidence type="ECO:0000313" key="2">
    <source>
        <dbReference type="EMBL" id="MBF9071647.1"/>
    </source>
</evidence>
<keyword evidence="2" id="KW-0378">Hydrolase</keyword>
<accession>A0A931B8W7</accession>
<dbReference type="AlphaFoldDB" id="A0A931B8W7"/>
<dbReference type="PANTHER" id="PTHR35400">
    <property type="entry name" value="SLR1083 PROTEIN"/>
    <property type="match status" value="1"/>
</dbReference>
<feature type="domain" description="Putative restriction endonuclease" evidence="1">
    <location>
        <begin position="25"/>
        <end position="184"/>
    </location>
</feature>
<dbReference type="InterPro" id="IPR008538">
    <property type="entry name" value="Uma2"/>
</dbReference>
<dbReference type="SUPFAM" id="SSF52980">
    <property type="entry name" value="Restriction endonuclease-like"/>
    <property type="match status" value="1"/>
</dbReference>
<comment type="caution">
    <text evidence="2">The sequence shown here is derived from an EMBL/GenBank/DDBJ whole genome shotgun (WGS) entry which is preliminary data.</text>
</comment>
<organism evidence="2 4">
    <name type="scientific">Streptacidiphilus fuscans</name>
    <dbReference type="NCBI Taxonomy" id="2789292"/>
    <lineage>
        <taxon>Bacteria</taxon>
        <taxon>Bacillati</taxon>
        <taxon>Actinomycetota</taxon>
        <taxon>Actinomycetes</taxon>
        <taxon>Kitasatosporales</taxon>
        <taxon>Streptomycetaceae</taxon>
        <taxon>Streptacidiphilus</taxon>
    </lineage>
</organism>
<dbReference type="PANTHER" id="PTHR35400:SF3">
    <property type="entry name" value="SLL1072 PROTEIN"/>
    <property type="match status" value="1"/>
</dbReference>
<dbReference type="EMBL" id="JADPRT010000019">
    <property type="protein sequence ID" value="MBF9072866.1"/>
    <property type="molecule type" value="Genomic_DNA"/>
</dbReference>
<dbReference type="InterPro" id="IPR012296">
    <property type="entry name" value="Nuclease_put_TT1808"/>
</dbReference>
<dbReference type="Proteomes" id="UP000657385">
    <property type="component" value="Unassembled WGS sequence"/>
</dbReference>